<gene>
    <name evidence="3" type="ORF">P5673_021275</name>
</gene>
<dbReference type="GO" id="GO:0004930">
    <property type="term" value="F:G protein-coupled receptor activity"/>
    <property type="evidence" value="ECO:0007669"/>
    <property type="project" value="InterPro"/>
</dbReference>
<dbReference type="EMBL" id="JARQWQ010000054">
    <property type="protein sequence ID" value="KAK2556720.1"/>
    <property type="molecule type" value="Genomic_DNA"/>
</dbReference>
<dbReference type="GO" id="GO:0016020">
    <property type="term" value="C:membrane"/>
    <property type="evidence" value="ECO:0007669"/>
    <property type="project" value="InterPro"/>
</dbReference>
<organism evidence="3 4">
    <name type="scientific">Acropora cervicornis</name>
    <name type="common">Staghorn coral</name>
    <dbReference type="NCBI Taxonomy" id="6130"/>
    <lineage>
        <taxon>Eukaryota</taxon>
        <taxon>Metazoa</taxon>
        <taxon>Cnidaria</taxon>
        <taxon>Anthozoa</taxon>
        <taxon>Hexacorallia</taxon>
        <taxon>Scleractinia</taxon>
        <taxon>Astrocoeniina</taxon>
        <taxon>Acroporidae</taxon>
        <taxon>Acropora</taxon>
    </lineage>
</organism>
<keyword evidence="3" id="KW-0675">Receptor</keyword>
<dbReference type="PANTHER" id="PTHR15177">
    <property type="entry name" value="G-PROTEIN COUPLED RECEPTOR 143"/>
    <property type="match status" value="1"/>
</dbReference>
<feature type="transmembrane region" description="Helical" evidence="2">
    <location>
        <begin position="152"/>
        <end position="173"/>
    </location>
</feature>
<keyword evidence="2" id="KW-1133">Transmembrane helix</keyword>
<evidence type="ECO:0000256" key="2">
    <source>
        <dbReference type="SAM" id="Phobius"/>
    </source>
</evidence>
<dbReference type="Gene3D" id="1.20.1070.10">
    <property type="entry name" value="Rhodopsin 7-helix transmembrane proteins"/>
    <property type="match status" value="1"/>
</dbReference>
<evidence type="ECO:0000313" key="3">
    <source>
        <dbReference type="EMBL" id="KAK2556720.1"/>
    </source>
</evidence>
<dbReference type="PRINTS" id="PR00965">
    <property type="entry name" value="OCULARALBNSM"/>
</dbReference>
<keyword evidence="2" id="KW-0472">Membrane</keyword>
<feature type="transmembrane region" description="Helical" evidence="2">
    <location>
        <begin position="24"/>
        <end position="45"/>
    </location>
</feature>
<feature type="transmembrane region" description="Helical" evidence="2">
    <location>
        <begin position="242"/>
        <end position="258"/>
    </location>
</feature>
<dbReference type="InterPro" id="IPR001414">
    <property type="entry name" value="GPR143"/>
</dbReference>
<reference evidence="3" key="1">
    <citation type="journal article" date="2023" name="G3 (Bethesda)">
        <title>Whole genome assembly and annotation of the endangered Caribbean coral Acropora cervicornis.</title>
        <authorList>
            <person name="Selwyn J.D."/>
            <person name="Vollmer S.V."/>
        </authorList>
    </citation>
    <scope>NUCLEOTIDE SEQUENCE</scope>
    <source>
        <strain evidence="3">K2</strain>
    </source>
</reference>
<sequence length="396" mass="45210">MAFLRYSSIYCITTKEISISERSVFSSICISTATISSFGAIVQIVNWYKKLQLSESRRILCPSPSVLFSLALADLFTCVGAIAMSILFLIFEPAQKTNDGKHFHPAKDYYVWIGLPIESFTMFSYIASYLWTLFYSFDVCLRAHDLQSRHKIYHVLSWPTAAWLVACAQFAIYSSDTKNCSLPGPMALLHYLVCYIPLSVVMVCLPIVYWKAYRKVSQNITHMTGFFTDAERRVQKSVRKKFCYIIVVFMFCWLPNFIDGFHDIKEYIVRKDHNFFRGADHPFLWFVEASVNPLQGFLNCLVYGQHGQFASCFGYIWSNFQTTYALNDDDDQEERSTWTANSLSGSCKIPVSEISPLLAGSRRSTPVLSTPLSDNSSPREPFHAKLLGEFSHLTSK</sequence>
<dbReference type="AlphaFoldDB" id="A0AAD9Q9C8"/>
<feature type="transmembrane region" description="Helical" evidence="2">
    <location>
        <begin position="188"/>
        <end position="210"/>
    </location>
</feature>
<accession>A0AAD9Q9C8</accession>
<keyword evidence="2" id="KW-0812">Transmembrane</keyword>
<feature type="transmembrane region" description="Helical" evidence="2">
    <location>
        <begin position="110"/>
        <end position="131"/>
    </location>
</feature>
<proteinExistence type="predicted"/>
<feature type="region of interest" description="Disordered" evidence="1">
    <location>
        <begin position="362"/>
        <end position="381"/>
    </location>
</feature>
<reference evidence="3" key="2">
    <citation type="journal article" date="2023" name="Science">
        <title>Genomic signatures of disease resistance in endangered staghorn corals.</title>
        <authorList>
            <person name="Vollmer S.V."/>
            <person name="Selwyn J.D."/>
            <person name="Despard B.A."/>
            <person name="Roesel C.L."/>
        </authorList>
    </citation>
    <scope>NUCLEOTIDE SEQUENCE</scope>
    <source>
        <strain evidence="3">K2</strain>
    </source>
</reference>
<dbReference type="GO" id="GO:0035240">
    <property type="term" value="F:dopamine binding"/>
    <property type="evidence" value="ECO:0007669"/>
    <property type="project" value="InterPro"/>
</dbReference>
<dbReference type="SUPFAM" id="SSF81321">
    <property type="entry name" value="Family A G protein-coupled receptor-like"/>
    <property type="match status" value="1"/>
</dbReference>
<name>A0AAD9Q9C8_ACRCE</name>
<evidence type="ECO:0000256" key="1">
    <source>
        <dbReference type="SAM" id="MobiDB-lite"/>
    </source>
</evidence>
<feature type="compositionally biased region" description="Polar residues" evidence="1">
    <location>
        <begin position="362"/>
        <end position="378"/>
    </location>
</feature>
<dbReference type="GO" id="GO:0072544">
    <property type="term" value="F:L-DOPA binding"/>
    <property type="evidence" value="ECO:0007669"/>
    <property type="project" value="InterPro"/>
</dbReference>
<dbReference type="CDD" id="cd00637">
    <property type="entry name" value="7tm_classA_rhodopsin-like"/>
    <property type="match status" value="1"/>
</dbReference>
<protein>
    <submittedName>
        <fullName evidence="3">G-protein coupled receptor 143</fullName>
    </submittedName>
</protein>
<dbReference type="Proteomes" id="UP001249851">
    <property type="component" value="Unassembled WGS sequence"/>
</dbReference>
<dbReference type="GO" id="GO:0072545">
    <property type="term" value="F:L-tyrosine binding"/>
    <property type="evidence" value="ECO:0007669"/>
    <property type="project" value="InterPro"/>
</dbReference>
<comment type="caution">
    <text evidence="3">The sequence shown here is derived from an EMBL/GenBank/DDBJ whole genome shotgun (WGS) entry which is preliminary data.</text>
</comment>
<keyword evidence="4" id="KW-1185">Reference proteome</keyword>
<evidence type="ECO:0000313" key="4">
    <source>
        <dbReference type="Proteomes" id="UP001249851"/>
    </source>
</evidence>
<dbReference type="PANTHER" id="PTHR15177:SF2">
    <property type="entry name" value="G-PROTEIN COUPLED RECEPTOR 143"/>
    <property type="match status" value="1"/>
</dbReference>
<dbReference type="Pfam" id="PF02101">
    <property type="entry name" value="Ocular_alb"/>
    <property type="match status" value="1"/>
</dbReference>
<feature type="transmembrane region" description="Helical" evidence="2">
    <location>
        <begin position="66"/>
        <end position="90"/>
    </location>
</feature>